<dbReference type="RefSeq" id="WP_354643867.1">
    <property type="nucleotide sequence ID" value="NZ_CP159872.1"/>
</dbReference>
<dbReference type="EMBL" id="CP159872">
    <property type="protein sequence ID" value="XCM82932.1"/>
    <property type="molecule type" value="Genomic_DNA"/>
</dbReference>
<dbReference type="InterPro" id="IPR009636">
    <property type="entry name" value="SCAF"/>
</dbReference>
<accession>A0AAU8K6N2</accession>
<name>A0AAU8K6N2_9ACTN</name>
<feature type="region of interest" description="Disordered" evidence="1">
    <location>
        <begin position="199"/>
        <end position="239"/>
    </location>
</feature>
<evidence type="ECO:0000256" key="1">
    <source>
        <dbReference type="SAM" id="MobiDB-lite"/>
    </source>
</evidence>
<evidence type="ECO:0000313" key="2">
    <source>
        <dbReference type="EMBL" id="XCM82932.1"/>
    </source>
</evidence>
<gene>
    <name evidence="2" type="ORF">ABWK59_30460</name>
</gene>
<feature type="compositionally biased region" description="Basic and acidic residues" evidence="1">
    <location>
        <begin position="99"/>
        <end position="138"/>
    </location>
</feature>
<organism evidence="2">
    <name type="scientific">Kitasatospora camelliae</name>
    <dbReference type="NCBI Taxonomy" id="3156397"/>
    <lineage>
        <taxon>Bacteria</taxon>
        <taxon>Bacillati</taxon>
        <taxon>Actinomycetota</taxon>
        <taxon>Actinomycetes</taxon>
        <taxon>Kitasatosporales</taxon>
        <taxon>Streptomycetaceae</taxon>
        <taxon>Kitasatospora</taxon>
    </lineage>
</organism>
<feature type="region of interest" description="Disordered" evidence="1">
    <location>
        <begin position="1"/>
        <end position="138"/>
    </location>
</feature>
<reference evidence="2" key="1">
    <citation type="submission" date="2024-06" db="EMBL/GenBank/DDBJ databases">
        <title>The genome sequences of Kitasatospora sp. strain HUAS MG31.</title>
        <authorList>
            <person name="Mo P."/>
        </authorList>
    </citation>
    <scope>NUCLEOTIDE SEQUENCE</scope>
    <source>
        <strain evidence="2">HUAS MG31</strain>
    </source>
</reference>
<proteinExistence type="predicted"/>
<dbReference type="Pfam" id="PF06810">
    <property type="entry name" value="Phage_scaffold"/>
    <property type="match status" value="1"/>
</dbReference>
<feature type="compositionally biased region" description="Basic and acidic residues" evidence="1">
    <location>
        <begin position="220"/>
        <end position="232"/>
    </location>
</feature>
<feature type="compositionally biased region" description="Basic and acidic residues" evidence="1">
    <location>
        <begin position="77"/>
        <end position="92"/>
    </location>
</feature>
<dbReference type="KEGG" id="kcm:ABWK59_30460"/>
<feature type="compositionally biased region" description="Acidic residues" evidence="1">
    <location>
        <begin position="35"/>
        <end position="67"/>
    </location>
</feature>
<dbReference type="AlphaFoldDB" id="A0AAU8K6N2"/>
<protein>
    <submittedName>
        <fullName evidence="2">Phage scaffolding protein</fullName>
    </submittedName>
</protein>
<sequence length="239" mass="26001">MDVPEIGAPRISLPPFTLLGHRADGRPIYNVAGGSDDEPDIEVDDGGDTADDTELDDEPDTGDDSDEATPKPAPPKTSKDPALERAEGELAKLRAALKKSNDDAKRHRLALKEREDRDRASEGDHERALREAREESENRWKPRIINQAARAALAEAGISGSPDRLLKLLDLDALSVDDDGDVIGLATEVDRLRADYPEFFAKPEATKPKARPTAAPKSPAPDKPKNSWDRHAARILQGG</sequence>